<comment type="caution">
    <text evidence="2">The sequence shown here is derived from an EMBL/GenBank/DDBJ whole genome shotgun (WGS) entry which is preliminary data.</text>
</comment>
<evidence type="ECO:0000313" key="3">
    <source>
        <dbReference type="Proteomes" id="UP000177050"/>
    </source>
</evidence>
<dbReference type="EMBL" id="MGBR01000001">
    <property type="protein sequence ID" value="OGK73795.1"/>
    <property type="molecule type" value="Genomic_DNA"/>
</dbReference>
<evidence type="ECO:0000313" key="2">
    <source>
        <dbReference type="EMBL" id="OGK73795.1"/>
    </source>
</evidence>
<name>A0A1F7L0Y8_9BACT</name>
<organism evidence="2 3">
    <name type="scientific">Candidatus Roizmanbacteria bacterium RIFOXYD1_FULL_38_12</name>
    <dbReference type="NCBI Taxonomy" id="1802093"/>
    <lineage>
        <taxon>Bacteria</taxon>
        <taxon>Candidatus Roizmaniibacteriota</taxon>
    </lineage>
</organism>
<dbReference type="AlphaFoldDB" id="A0A1F7L0Y8"/>
<feature type="signal peptide" evidence="1">
    <location>
        <begin position="1"/>
        <end position="21"/>
    </location>
</feature>
<accession>A0A1F7L0Y8</accession>
<gene>
    <name evidence="2" type="ORF">A3K52_03365</name>
</gene>
<protein>
    <recommendedName>
        <fullName evidence="4">DUF5666 domain-containing protein</fullName>
    </recommendedName>
</protein>
<sequence length="129" mass="14435">MRKYFLIIPLIIFFFAASNVAAEQVYLNDDVGIQTTIKIETNDRFIWRGYVAKTGTGDFGVLHQTIAIPQDLEESLKKDGILEINNTIQVAGINQNGIKIAQEIKLISLPHASDKNSLDDLLNSIKDLF</sequence>
<reference evidence="2 3" key="1">
    <citation type="journal article" date="2016" name="Nat. Commun.">
        <title>Thousands of microbial genomes shed light on interconnected biogeochemical processes in an aquifer system.</title>
        <authorList>
            <person name="Anantharaman K."/>
            <person name="Brown C.T."/>
            <person name="Hug L.A."/>
            <person name="Sharon I."/>
            <person name="Castelle C.J."/>
            <person name="Probst A.J."/>
            <person name="Thomas B.C."/>
            <person name="Singh A."/>
            <person name="Wilkins M.J."/>
            <person name="Karaoz U."/>
            <person name="Brodie E.L."/>
            <person name="Williams K.H."/>
            <person name="Hubbard S.S."/>
            <person name="Banfield J.F."/>
        </authorList>
    </citation>
    <scope>NUCLEOTIDE SEQUENCE [LARGE SCALE GENOMIC DNA]</scope>
</reference>
<keyword evidence="1" id="KW-0732">Signal</keyword>
<evidence type="ECO:0008006" key="4">
    <source>
        <dbReference type="Google" id="ProtNLM"/>
    </source>
</evidence>
<proteinExistence type="predicted"/>
<evidence type="ECO:0000256" key="1">
    <source>
        <dbReference type="SAM" id="SignalP"/>
    </source>
</evidence>
<dbReference type="Proteomes" id="UP000177050">
    <property type="component" value="Unassembled WGS sequence"/>
</dbReference>
<feature type="chain" id="PRO_5009529524" description="DUF5666 domain-containing protein" evidence="1">
    <location>
        <begin position="22"/>
        <end position="129"/>
    </location>
</feature>